<dbReference type="RefSeq" id="WP_158369375.1">
    <property type="nucleotide sequence ID" value="NZ_JAOQJU010000005.1"/>
</dbReference>
<sequence length="248" mass="29037">MSHIEYSALNYYHSPVSDECLCLGVLFHNITTGQRDFKYISNFKRFQAFDDEADINFVRAYLVGIKEDVETSILNYKDSFDLHSYVKVFANEFRFSTIKKLNVDENEDYVDALTKVYLKYDLAKSQRLNSNEEKKLIKRVLETNNLEYSNGRISGEFNDEIPFDYQLENLCIKHFSFKGKNLRRLISNARQWSFAAGELAGVKKVLFIYDSDFEDRDNLKIIINILSKYAEVLQMDEGMDYILKSCIT</sequence>
<reference evidence="1 2" key="1">
    <citation type="journal article" date="2021" name="ISME Commun">
        <title>Automated analysis of genomic sequences facilitates high-throughput and comprehensive description of bacteria.</title>
        <authorList>
            <person name="Hitch T.C.A."/>
        </authorList>
    </citation>
    <scope>NUCLEOTIDE SEQUENCE [LARGE SCALE GENOMIC DNA]</scope>
    <source>
        <strain evidence="1 2">Sanger_03</strain>
    </source>
</reference>
<comment type="caution">
    <text evidence="1">The sequence shown here is derived from an EMBL/GenBank/DDBJ whole genome shotgun (WGS) entry which is preliminary data.</text>
</comment>
<name>A0ABT2RLK7_9FIRM</name>
<gene>
    <name evidence="1" type="ORF">OCV99_06935</name>
</gene>
<accession>A0ABT2RLK7</accession>
<keyword evidence="2" id="KW-1185">Reference proteome</keyword>
<dbReference type="Proteomes" id="UP001652431">
    <property type="component" value="Unassembled WGS sequence"/>
</dbReference>
<dbReference type="EMBL" id="JAOQJU010000005">
    <property type="protein sequence ID" value="MCU6686294.1"/>
    <property type="molecule type" value="Genomic_DNA"/>
</dbReference>
<protein>
    <submittedName>
        <fullName evidence="1">DUF3037 domain-containing protein</fullName>
    </submittedName>
</protein>
<evidence type="ECO:0000313" key="2">
    <source>
        <dbReference type="Proteomes" id="UP001652431"/>
    </source>
</evidence>
<proteinExistence type="predicted"/>
<organism evidence="1 2">
    <name type="scientific">Dorea acetigenes</name>
    <dbReference type="NCBI Taxonomy" id="2981787"/>
    <lineage>
        <taxon>Bacteria</taxon>
        <taxon>Bacillati</taxon>
        <taxon>Bacillota</taxon>
        <taxon>Clostridia</taxon>
        <taxon>Lachnospirales</taxon>
        <taxon>Lachnospiraceae</taxon>
        <taxon>Dorea</taxon>
    </lineage>
</organism>
<evidence type="ECO:0000313" key="1">
    <source>
        <dbReference type="EMBL" id="MCU6686294.1"/>
    </source>
</evidence>